<comment type="similarity">
    <text evidence="1">Belongs to the glycosyltransferase 2 family.</text>
</comment>
<reference evidence="5 6" key="1">
    <citation type="submission" date="2019-02" db="EMBL/GenBank/DDBJ databases">
        <title>Draft genome sequences of novel Actinobacteria.</title>
        <authorList>
            <person name="Sahin N."/>
            <person name="Ay H."/>
            <person name="Saygin H."/>
        </authorList>
    </citation>
    <scope>NUCLEOTIDE SEQUENCE [LARGE SCALE GENOMIC DNA]</scope>
    <source>
        <strain evidence="5 6">8K307</strain>
    </source>
</reference>
<name>A0A4R5A2Z3_9ACTN</name>
<dbReference type="PANTHER" id="PTHR43685:SF5">
    <property type="entry name" value="GLYCOSYLTRANSFERASE EPSE-RELATED"/>
    <property type="match status" value="1"/>
</dbReference>
<keyword evidence="6" id="KW-1185">Reference proteome</keyword>
<protein>
    <submittedName>
        <fullName evidence="5">Glycosyltransferase</fullName>
    </submittedName>
</protein>
<gene>
    <name evidence="5" type="ORF">E1262_22825</name>
</gene>
<dbReference type="RefSeq" id="WP_132105941.1">
    <property type="nucleotide sequence ID" value="NZ_SMLB01000042.1"/>
</dbReference>
<sequence length="286" mass="30703">MSSPLDDLVTTVVITRDGGDTLVRTMPRHRGPVIVVDNGSTDGSVGAAVRGRDGVRVVRLPGNLGATARNLGVALARTPYVAFADDDSWWAPGATARAAALLDAHPDVALVAARILVGPGERPDPLCDRMLDSPLPSWHDGDGRAAGRQIVGFVACAAVVRRDAFLRAGGFDDVVFFAGEEERLALDLMADGWRLVHAPDVVAHHDPQQARDRRQRSRLLVRNGILTAVMRRPWPVALGRMGTALRTADGRRGLAAAVPRAWAGLRRRRPVPLAVERAVSTVERFG</sequence>
<dbReference type="SUPFAM" id="SSF53448">
    <property type="entry name" value="Nucleotide-diphospho-sugar transferases"/>
    <property type="match status" value="1"/>
</dbReference>
<comment type="caution">
    <text evidence="5">The sequence shown here is derived from an EMBL/GenBank/DDBJ whole genome shotgun (WGS) entry which is preliminary data.</text>
</comment>
<dbReference type="AlphaFoldDB" id="A0A4R5A2Z3"/>
<evidence type="ECO:0000259" key="4">
    <source>
        <dbReference type="Pfam" id="PF00535"/>
    </source>
</evidence>
<proteinExistence type="inferred from homology"/>
<evidence type="ECO:0000313" key="5">
    <source>
        <dbReference type="EMBL" id="TDD66193.1"/>
    </source>
</evidence>
<dbReference type="Proteomes" id="UP000295217">
    <property type="component" value="Unassembled WGS sequence"/>
</dbReference>
<evidence type="ECO:0000256" key="3">
    <source>
        <dbReference type="ARBA" id="ARBA00022679"/>
    </source>
</evidence>
<evidence type="ECO:0000256" key="2">
    <source>
        <dbReference type="ARBA" id="ARBA00022676"/>
    </source>
</evidence>
<dbReference type="EMBL" id="SMLB01000042">
    <property type="protein sequence ID" value="TDD66193.1"/>
    <property type="molecule type" value="Genomic_DNA"/>
</dbReference>
<dbReference type="InterPro" id="IPR050834">
    <property type="entry name" value="Glycosyltransf_2"/>
</dbReference>
<dbReference type="Gene3D" id="3.90.550.10">
    <property type="entry name" value="Spore Coat Polysaccharide Biosynthesis Protein SpsA, Chain A"/>
    <property type="match status" value="1"/>
</dbReference>
<keyword evidence="3 5" id="KW-0808">Transferase</keyword>
<feature type="domain" description="Glycosyltransferase 2-like" evidence="4">
    <location>
        <begin position="33"/>
        <end position="165"/>
    </location>
</feature>
<dbReference type="GO" id="GO:0016757">
    <property type="term" value="F:glycosyltransferase activity"/>
    <property type="evidence" value="ECO:0007669"/>
    <property type="project" value="UniProtKB-KW"/>
</dbReference>
<keyword evidence="2" id="KW-0328">Glycosyltransferase</keyword>
<dbReference type="OrthoDB" id="9787979at2"/>
<dbReference type="Pfam" id="PF00535">
    <property type="entry name" value="Glycos_transf_2"/>
    <property type="match status" value="1"/>
</dbReference>
<evidence type="ECO:0000256" key="1">
    <source>
        <dbReference type="ARBA" id="ARBA00006739"/>
    </source>
</evidence>
<accession>A0A4R5A2Z3</accession>
<organism evidence="5 6">
    <name type="scientific">Jiangella aurantiaca</name>
    <dbReference type="NCBI Taxonomy" id="2530373"/>
    <lineage>
        <taxon>Bacteria</taxon>
        <taxon>Bacillati</taxon>
        <taxon>Actinomycetota</taxon>
        <taxon>Actinomycetes</taxon>
        <taxon>Jiangellales</taxon>
        <taxon>Jiangellaceae</taxon>
        <taxon>Jiangella</taxon>
    </lineage>
</organism>
<dbReference type="PANTHER" id="PTHR43685">
    <property type="entry name" value="GLYCOSYLTRANSFERASE"/>
    <property type="match status" value="1"/>
</dbReference>
<dbReference type="InterPro" id="IPR029044">
    <property type="entry name" value="Nucleotide-diphossugar_trans"/>
</dbReference>
<dbReference type="InterPro" id="IPR001173">
    <property type="entry name" value="Glyco_trans_2-like"/>
</dbReference>
<evidence type="ECO:0000313" key="6">
    <source>
        <dbReference type="Proteomes" id="UP000295217"/>
    </source>
</evidence>